<protein>
    <submittedName>
        <fullName evidence="1">Uncharacterized protein</fullName>
    </submittedName>
</protein>
<sequence length="206" mass="23676">MKKTSNEEYIRLIAEERTLRNQMKELVIATLKENNGRITFTPENEDDEYPVSATLWGKHDSPIIDISDVYLKENDEIYADGIDQQTGILEKEFRIYKEQYSDVLHFIGAVLNWKDTVETETDNSESGQFEVTILFGSEVVEQYEETGEIPSEDWLDANGGVVDTKGFKSKELMDAYLEGIADADGWLETLVLDPFMVELLEQKRKM</sequence>
<evidence type="ECO:0000313" key="1">
    <source>
        <dbReference type="EMBL" id="KAA6302804.1"/>
    </source>
</evidence>
<name>A0A5M8P328_9BACT</name>
<dbReference type="AlphaFoldDB" id="A0A5M8P328"/>
<reference evidence="1 2" key="1">
    <citation type="submission" date="2019-03" db="EMBL/GenBank/DDBJ databases">
        <title>Single cell metagenomics reveals metabolic interactions within the superorganism composed of flagellate Streblomastix strix and complex community of Bacteroidetes bacteria on its surface.</title>
        <authorList>
            <person name="Treitli S.C."/>
            <person name="Kolisko M."/>
            <person name="Husnik F."/>
            <person name="Keeling P."/>
            <person name="Hampl V."/>
        </authorList>
    </citation>
    <scope>NUCLEOTIDE SEQUENCE [LARGE SCALE GENOMIC DNA]</scope>
    <source>
        <strain evidence="1">St1</strain>
    </source>
</reference>
<dbReference type="Proteomes" id="UP000324575">
    <property type="component" value="Unassembled WGS sequence"/>
</dbReference>
<proteinExistence type="predicted"/>
<gene>
    <name evidence="1" type="ORF">EZS26_000974</name>
</gene>
<accession>A0A5M8P328</accession>
<dbReference type="EMBL" id="SNRX01000005">
    <property type="protein sequence ID" value="KAA6302804.1"/>
    <property type="molecule type" value="Genomic_DNA"/>
</dbReference>
<evidence type="ECO:0000313" key="2">
    <source>
        <dbReference type="Proteomes" id="UP000324575"/>
    </source>
</evidence>
<organism evidence="1 2">
    <name type="scientific">Candidatus Ordinivivax streblomastigis</name>
    <dbReference type="NCBI Taxonomy" id="2540710"/>
    <lineage>
        <taxon>Bacteria</taxon>
        <taxon>Pseudomonadati</taxon>
        <taxon>Bacteroidota</taxon>
        <taxon>Bacteroidia</taxon>
        <taxon>Bacteroidales</taxon>
        <taxon>Candidatus Ordinivivax</taxon>
    </lineage>
</organism>
<comment type="caution">
    <text evidence="1">The sequence shown here is derived from an EMBL/GenBank/DDBJ whole genome shotgun (WGS) entry which is preliminary data.</text>
</comment>